<proteinExistence type="predicted"/>
<sequence>MKYINALLGLSGVLWWIFAYVLIAYRGIKDKTYGIPLIPLAFNLGWEFVFSFCFPLNVYAQVTNALWFFCDLGIVYTYFKYGYSSFNAFYGLEKKQWYLISGFAFLIGFLFNFLGYPFFSQYLTQFPSAEIPVFLAWMMLLITPASMLAMFLQRKNSQGQSFIIIASMIVGNFFFILQFFLHPFYYKWSNPFLVLIVTVSVIIELYYAKLLYKQLLKEGINPWKRF</sequence>
<evidence type="ECO:0000256" key="3">
    <source>
        <dbReference type="ARBA" id="ARBA00022989"/>
    </source>
</evidence>
<dbReference type="PANTHER" id="PTHR42038">
    <property type="match status" value="1"/>
</dbReference>
<keyword evidence="2 5" id="KW-0812">Transmembrane</keyword>
<evidence type="ECO:0000313" key="7">
    <source>
        <dbReference type="Proteomes" id="UP000288102"/>
    </source>
</evidence>
<dbReference type="Pfam" id="PF25129">
    <property type="entry name" value="Pyr4-TMTC"/>
    <property type="match status" value="1"/>
</dbReference>
<evidence type="ECO:0000313" key="6">
    <source>
        <dbReference type="EMBL" id="RUT72097.1"/>
    </source>
</evidence>
<protein>
    <submittedName>
        <fullName evidence="6">Uncharacterized protein</fullName>
    </submittedName>
</protein>
<dbReference type="PANTHER" id="PTHR42038:SF2">
    <property type="entry name" value="TERPENE CYCLASE AUSL"/>
    <property type="match status" value="1"/>
</dbReference>
<keyword evidence="7" id="KW-1185">Reference proteome</keyword>
<feature type="transmembrane region" description="Helical" evidence="5">
    <location>
        <begin position="97"/>
        <end position="119"/>
    </location>
</feature>
<accession>A0A434ACJ9</accession>
<dbReference type="AlphaFoldDB" id="A0A434ACJ9"/>
<evidence type="ECO:0000256" key="5">
    <source>
        <dbReference type="SAM" id="Phobius"/>
    </source>
</evidence>
<dbReference type="GO" id="GO:0016020">
    <property type="term" value="C:membrane"/>
    <property type="evidence" value="ECO:0007669"/>
    <property type="project" value="UniProtKB-SubCell"/>
</dbReference>
<evidence type="ECO:0000256" key="1">
    <source>
        <dbReference type="ARBA" id="ARBA00004141"/>
    </source>
</evidence>
<organism evidence="6 7">
    <name type="scientific">Flavobacterium cupreum</name>
    <dbReference type="NCBI Taxonomy" id="2133766"/>
    <lineage>
        <taxon>Bacteria</taxon>
        <taxon>Pseudomonadati</taxon>
        <taxon>Bacteroidota</taxon>
        <taxon>Flavobacteriia</taxon>
        <taxon>Flavobacteriales</taxon>
        <taxon>Flavobacteriaceae</taxon>
        <taxon>Flavobacterium</taxon>
    </lineage>
</organism>
<feature type="transmembrane region" description="Helical" evidence="5">
    <location>
        <begin position="6"/>
        <end position="25"/>
    </location>
</feature>
<comment type="subcellular location">
    <subcellularLocation>
        <location evidence="1">Membrane</location>
        <topology evidence="1">Multi-pass membrane protein</topology>
    </subcellularLocation>
</comment>
<dbReference type="Proteomes" id="UP000288102">
    <property type="component" value="Unassembled WGS sequence"/>
</dbReference>
<keyword evidence="4 5" id="KW-0472">Membrane</keyword>
<dbReference type="InterPro" id="IPR039020">
    <property type="entry name" value="PaxB-like"/>
</dbReference>
<feature type="transmembrane region" description="Helical" evidence="5">
    <location>
        <begin position="188"/>
        <end position="207"/>
    </location>
</feature>
<gene>
    <name evidence="6" type="ORF">D0817_00275</name>
</gene>
<feature type="transmembrane region" description="Helical" evidence="5">
    <location>
        <begin position="162"/>
        <end position="182"/>
    </location>
</feature>
<evidence type="ECO:0000256" key="2">
    <source>
        <dbReference type="ARBA" id="ARBA00022692"/>
    </source>
</evidence>
<name>A0A434ACJ9_9FLAO</name>
<comment type="caution">
    <text evidence="6">The sequence shown here is derived from an EMBL/GenBank/DDBJ whole genome shotgun (WGS) entry which is preliminary data.</text>
</comment>
<dbReference type="RefSeq" id="WP_127336392.1">
    <property type="nucleotide sequence ID" value="NZ_QWDM01000001.1"/>
</dbReference>
<dbReference type="OrthoDB" id="7825963at2"/>
<evidence type="ECO:0000256" key="4">
    <source>
        <dbReference type="ARBA" id="ARBA00023136"/>
    </source>
</evidence>
<feature type="transmembrane region" description="Helical" evidence="5">
    <location>
        <begin position="37"/>
        <end position="60"/>
    </location>
</feature>
<keyword evidence="3 5" id="KW-1133">Transmembrane helix</keyword>
<feature type="transmembrane region" description="Helical" evidence="5">
    <location>
        <begin position="131"/>
        <end position="150"/>
    </location>
</feature>
<reference evidence="7" key="1">
    <citation type="journal article" date="2019" name="Syst. Appl. Microbiol.">
        <title>Flavobacterium circumlabens sp. nov. and Flavobacterium cupreum sp. nov., two psychrotrophic species isolated from Antarctic environmental samples.</title>
        <authorList>
            <person name="Kralova S."/>
            <person name="Busse H.-J."/>
            <person name="Svec P."/>
            <person name="Maslanova I."/>
            <person name="Stankova E."/>
            <person name="Bartak M."/>
            <person name="Sedlacek I."/>
        </authorList>
    </citation>
    <scope>NUCLEOTIDE SEQUENCE [LARGE SCALE GENOMIC DNA]</scope>
    <source>
        <strain evidence="7">CCM 8825</strain>
    </source>
</reference>
<dbReference type="EMBL" id="QWDM01000001">
    <property type="protein sequence ID" value="RUT72097.1"/>
    <property type="molecule type" value="Genomic_DNA"/>
</dbReference>
<dbReference type="GO" id="GO:0016829">
    <property type="term" value="F:lyase activity"/>
    <property type="evidence" value="ECO:0007669"/>
    <property type="project" value="InterPro"/>
</dbReference>